<reference evidence="1 2" key="1">
    <citation type="submission" date="2019-06" db="EMBL/GenBank/DDBJ databases">
        <title>Genome Sequence of the Brown Rot Fungal Pathogen Monilinia fructicola.</title>
        <authorList>
            <person name="De Miccolis Angelini R.M."/>
            <person name="Landi L."/>
            <person name="Abate D."/>
            <person name="Pollastro S."/>
            <person name="Romanazzi G."/>
            <person name="Faretra F."/>
        </authorList>
    </citation>
    <scope>NUCLEOTIDE SEQUENCE [LARGE SCALE GENOMIC DNA]</scope>
    <source>
        <strain evidence="1 2">Mfrc123</strain>
    </source>
</reference>
<sequence>MYLTSFGANLEPPESHIYPSFGRYSWRNSVWFRSCRVYISFRLQERILLRDWRPLAAAKRVQGRVFGSWDESDGLRKTKHEGTNDSSLALIGLSHRRKEKEKYWLHAELQRHK</sequence>
<accession>A0A5M9JQ20</accession>
<proteinExistence type="predicted"/>
<keyword evidence="2" id="KW-1185">Reference proteome</keyword>
<protein>
    <submittedName>
        <fullName evidence="1">Uncharacterized protein</fullName>
    </submittedName>
</protein>
<evidence type="ECO:0000313" key="2">
    <source>
        <dbReference type="Proteomes" id="UP000322873"/>
    </source>
</evidence>
<evidence type="ECO:0000313" key="1">
    <source>
        <dbReference type="EMBL" id="KAA8570119.1"/>
    </source>
</evidence>
<dbReference type="AlphaFoldDB" id="A0A5M9JQ20"/>
<organism evidence="1 2">
    <name type="scientific">Monilinia fructicola</name>
    <name type="common">Brown rot fungus</name>
    <name type="synonym">Ciboria fructicola</name>
    <dbReference type="NCBI Taxonomy" id="38448"/>
    <lineage>
        <taxon>Eukaryota</taxon>
        <taxon>Fungi</taxon>
        <taxon>Dikarya</taxon>
        <taxon>Ascomycota</taxon>
        <taxon>Pezizomycotina</taxon>
        <taxon>Leotiomycetes</taxon>
        <taxon>Helotiales</taxon>
        <taxon>Sclerotiniaceae</taxon>
        <taxon>Monilinia</taxon>
    </lineage>
</organism>
<name>A0A5M9JQ20_MONFR</name>
<dbReference type="Proteomes" id="UP000322873">
    <property type="component" value="Unassembled WGS sequence"/>
</dbReference>
<dbReference type="EMBL" id="VICG01000007">
    <property type="protein sequence ID" value="KAA8570119.1"/>
    <property type="molecule type" value="Genomic_DNA"/>
</dbReference>
<gene>
    <name evidence="1" type="ORF">EYC84_002451</name>
</gene>
<comment type="caution">
    <text evidence="1">The sequence shown here is derived from an EMBL/GenBank/DDBJ whole genome shotgun (WGS) entry which is preliminary data.</text>
</comment>